<comment type="caution">
    <text evidence="1">The sequence shown here is derived from an EMBL/GenBank/DDBJ whole genome shotgun (WGS) entry which is preliminary data.</text>
</comment>
<organism evidence="1 2">
    <name type="scientific">Paramecium sonneborni</name>
    <dbReference type="NCBI Taxonomy" id="65129"/>
    <lineage>
        <taxon>Eukaryota</taxon>
        <taxon>Sar</taxon>
        <taxon>Alveolata</taxon>
        <taxon>Ciliophora</taxon>
        <taxon>Intramacronucleata</taxon>
        <taxon>Oligohymenophorea</taxon>
        <taxon>Peniculida</taxon>
        <taxon>Parameciidae</taxon>
        <taxon>Paramecium</taxon>
    </lineage>
</organism>
<dbReference type="EMBL" id="CAJJDN010000048">
    <property type="protein sequence ID" value="CAD8085223.1"/>
    <property type="molecule type" value="Genomic_DNA"/>
</dbReference>
<dbReference type="AlphaFoldDB" id="A0A8S1N6L6"/>
<gene>
    <name evidence="1" type="ORF">PSON_ATCC_30995.1.T0480048</name>
</gene>
<proteinExistence type="predicted"/>
<reference evidence="1" key="1">
    <citation type="submission" date="2021-01" db="EMBL/GenBank/DDBJ databases">
        <authorList>
            <consortium name="Genoscope - CEA"/>
            <person name="William W."/>
        </authorList>
    </citation>
    <scope>NUCLEOTIDE SEQUENCE</scope>
</reference>
<name>A0A8S1N6L6_9CILI</name>
<accession>A0A8S1N6L6</accession>
<evidence type="ECO:0000313" key="1">
    <source>
        <dbReference type="EMBL" id="CAD8085223.1"/>
    </source>
</evidence>
<protein>
    <submittedName>
        <fullName evidence="1">Uncharacterized protein</fullName>
    </submittedName>
</protein>
<sequence>MAFNNYYQRYLTYVQLSINNKLFYYYWIMIDRIVLYTLKIVIREIIEKLGKNRNKLIYLY</sequence>
<keyword evidence="2" id="KW-1185">Reference proteome</keyword>
<evidence type="ECO:0000313" key="2">
    <source>
        <dbReference type="Proteomes" id="UP000692954"/>
    </source>
</evidence>
<dbReference type="Proteomes" id="UP000692954">
    <property type="component" value="Unassembled WGS sequence"/>
</dbReference>